<dbReference type="AlphaFoldDB" id="A0AAE0RV66"/>
<accession>A0AAE0RV66</accession>
<protein>
    <submittedName>
        <fullName evidence="1">Uncharacterized protein</fullName>
    </submittedName>
</protein>
<organism evidence="1 2">
    <name type="scientific">Potamilus streckersoni</name>
    <dbReference type="NCBI Taxonomy" id="2493646"/>
    <lineage>
        <taxon>Eukaryota</taxon>
        <taxon>Metazoa</taxon>
        <taxon>Spiralia</taxon>
        <taxon>Lophotrochozoa</taxon>
        <taxon>Mollusca</taxon>
        <taxon>Bivalvia</taxon>
        <taxon>Autobranchia</taxon>
        <taxon>Heteroconchia</taxon>
        <taxon>Palaeoheterodonta</taxon>
        <taxon>Unionida</taxon>
        <taxon>Unionoidea</taxon>
        <taxon>Unionidae</taxon>
        <taxon>Ambleminae</taxon>
        <taxon>Lampsilini</taxon>
        <taxon>Potamilus</taxon>
    </lineage>
</organism>
<evidence type="ECO:0000313" key="1">
    <source>
        <dbReference type="EMBL" id="KAK3580145.1"/>
    </source>
</evidence>
<dbReference type="Proteomes" id="UP001195483">
    <property type="component" value="Unassembled WGS sequence"/>
</dbReference>
<gene>
    <name evidence="1" type="ORF">CHS0354_013424</name>
</gene>
<dbReference type="EMBL" id="JAEAOA010000817">
    <property type="protein sequence ID" value="KAK3580145.1"/>
    <property type="molecule type" value="Genomic_DNA"/>
</dbReference>
<sequence length="67" mass="7248">MPSVSAYPIVYHRKHFAVTPQDALCVSLPDGLSPNTLCGYSSTLSESPNFTRKASAVLEKSYISLNS</sequence>
<feature type="non-terminal residue" evidence="1">
    <location>
        <position position="67"/>
    </location>
</feature>
<proteinExistence type="predicted"/>
<reference evidence="1" key="1">
    <citation type="journal article" date="2021" name="Genome Biol. Evol.">
        <title>A High-Quality Reference Genome for a Parasitic Bivalve with Doubly Uniparental Inheritance (Bivalvia: Unionida).</title>
        <authorList>
            <person name="Smith C.H."/>
        </authorList>
    </citation>
    <scope>NUCLEOTIDE SEQUENCE</scope>
    <source>
        <strain evidence="1">CHS0354</strain>
    </source>
</reference>
<keyword evidence="2" id="KW-1185">Reference proteome</keyword>
<comment type="caution">
    <text evidence="1">The sequence shown here is derived from an EMBL/GenBank/DDBJ whole genome shotgun (WGS) entry which is preliminary data.</text>
</comment>
<reference evidence="1" key="3">
    <citation type="submission" date="2023-05" db="EMBL/GenBank/DDBJ databases">
        <authorList>
            <person name="Smith C.H."/>
        </authorList>
    </citation>
    <scope>NUCLEOTIDE SEQUENCE</scope>
    <source>
        <strain evidence="1">CHS0354</strain>
        <tissue evidence="1">Mantle</tissue>
    </source>
</reference>
<reference evidence="1" key="2">
    <citation type="journal article" date="2021" name="Genome Biol. Evol.">
        <title>Developing a high-quality reference genome for a parasitic bivalve with doubly uniparental inheritance (Bivalvia: Unionida).</title>
        <authorList>
            <person name="Smith C.H."/>
        </authorList>
    </citation>
    <scope>NUCLEOTIDE SEQUENCE</scope>
    <source>
        <strain evidence="1">CHS0354</strain>
        <tissue evidence="1">Mantle</tissue>
    </source>
</reference>
<evidence type="ECO:0000313" key="2">
    <source>
        <dbReference type="Proteomes" id="UP001195483"/>
    </source>
</evidence>
<name>A0AAE0RV66_9BIVA</name>